<evidence type="ECO:0000313" key="3">
    <source>
        <dbReference type="Proteomes" id="UP000092666"/>
    </source>
</evidence>
<sequence length="105" mass="10683">MTGEMERSEWNISSWGSHGSTSTNTGNRSGFDRFSAGTNAEITPEEALRRQQEALVQDGATTAAASTPTAGKGSRLAPTVSSVGGEQSHMPAQTANGGSDASPAA</sequence>
<feature type="region of interest" description="Disordered" evidence="1">
    <location>
        <begin position="1"/>
        <end position="105"/>
    </location>
</feature>
<organism evidence="2 3">
    <name type="scientific">Kwoniella heveanensis BCC8398</name>
    <dbReference type="NCBI Taxonomy" id="1296120"/>
    <lineage>
        <taxon>Eukaryota</taxon>
        <taxon>Fungi</taxon>
        <taxon>Dikarya</taxon>
        <taxon>Basidiomycota</taxon>
        <taxon>Agaricomycotina</taxon>
        <taxon>Tremellomycetes</taxon>
        <taxon>Tremellales</taxon>
        <taxon>Cryptococcaceae</taxon>
        <taxon>Kwoniella</taxon>
    </lineage>
</organism>
<name>A0A1B9GWA4_9TREE</name>
<dbReference type="Proteomes" id="UP000092666">
    <property type="component" value="Unassembled WGS sequence"/>
</dbReference>
<feature type="compositionally biased region" description="Low complexity" evidence="1">
    <location>
        <begin position="60"/>
        <end position="70"/>
    </location>
</feature>
<dbReference type="EMBL" id="KI669499">
    <property type="protein sequence ID" value="OCF35313.1"/>
    <property type="molecule type" value="Genomic_DNA"/>
</dbReference>
<feature type="compositionally biased region" description="Polar residues" evidence="1">
    <location>
        <begin position="10"/>
        <end position="28"/>
    </location>
</feature>
<evidence type="ECO:0000313" key="2">
    <source>
        <dbReference type="EMBL" id="OCF35313.1"/>
    </source>
</evidence>
<proteinExistence type="predicted"/>
<accession>A0A1B9GWA4</accession>
<reference evidence="3" key="2">
    <citation type="submission" date="2013-12" db="EMBL/GenBank/DDBJ databases">
        <title>Evolution of pathogenesis and genome organization in the Tremellales.</title>
        <authorList>
            <person name="Cuomo C."/>
            <person name="Litvintseva A."/>
            <person name="Heitman J."/>
            <person name="Chen Y."/>
            <person name="Sun S."/>
            <person name="Springer D."/>
            <person name="Dromer F."/>
            <person name="Young S."/>
            <person name="Zeng Q."/>
            <person name="Chapman S."/>
            <person name="Gujja S."/>
            <person name="Saif S."/>
            <person name="Birren B."/>
        </authorList>
    </citation>
    <scope>NUCLEOTIDE SEQUENCE [LARGE SCALE GENOMIC DNA]</scope>
    <source>
        <strain evidence="3">BCC8398</strain>
    </source>
</reference>
<reference evidence="2 3" key="1">
    <citation type="submission" date="2013-07" db="EMBL/GenBank/DDBJ databases">
        <title>The Genome Sequence of Cryptococcus heveanensis BCC8398.</title>
        <authorList>
            <consortium name="The Broad Institute Genome Sequencing Platform"/>
            <person name="Cuomo C."/>
            <person name="Litvintseva A."/>
            <person name="Chen Y."/>
            <person name="Heitman J."/>
            <person name="Sun S."/>
            <person name="Springer D."/>
            <person name="Dromer F."/>
            <person name="Young S.K."/>
            <person name="Zeng Q."/>
            <person name="Gargeya S."/>
            <person name="Fitzgerald M."/>
            <person name="Abouelleil A."/>
            <person name="Alvarado L."/>
            <person name="Berlin A.M."/>
            <person name="Chapman S.B."/>
            <person name="Dewar J."/>
            <person name="Goldberg J."/>
            <person name="Griggs A."/>
            <person name="Gujja S."/>
            <person name="Hansen M."/>
            <person name="Howarth C."/>
            <person name="Imamovic A."/>
            <person name="Larimer J."/>
            <person name="McCowan C."/>
            <person name="Murphy C."/>
            <person name="Pearson M."/>
            <person name="Priest M."/>
            <person name="Roberts A."/>
            <person name="Saif S."/>
            <person name="Shea T."/>
            <person name="Sykes S."/>
            <person name="Wortman J."/>
            <person name="Nusbaum C."/>
            <person name="Birren B."/>
        </authorList>
    </citation>
    <scope>NUCLEOTIDE SEQUENCE [LARGE SCALE GENOMIC DNA]</scope>
    <source>
        <strain evidence="2 3">BCC8398</strain>
    </source>
</reference>
<gene>
    <name evidence="2" type="ORF">I316_02859</name>
</gene>
<keyword evidence="3" id="KW-1185">Reference proteome</keyword>
<dbReference type="AlphaFoldDB" id="A0A1B9GWA4"/>
<evidence type="ECO:0000256" key="1">
    <source>
        <dbReference type="SAM" id="MobiDB-lite"/>
    </source>
</evidence>
<feature type="compositionally biased region" description="Polar residues" evidence="1">
    <location>
        <begin position="79"/>
        <end position="99"/>
    </location>
</feature>
<protein>
    <submittedName>
        <fullName evidence="2">Uncharacterized protein</fullName>
    </submittedName>
</protein>